<organism evidence="2">
    <name type="scientific">Phaeomonas parva</name>
    <dbReference type="NCBI Taxonomy" id="124430"/>
    <lineage>
        <taxon>Eukaryota</taxon>
        <taxon>Sar</taxon>
        <taxon>Stramenopiles</taxon>
        <taxon>Ochrophyta</taxon>
        <taxon>Pinguiophyceae</taxon>
        <taxon>Pinguiochrysidales</taxon>
        <taxon>Pinguiochrysidaceae</taxon>
        <taxon>Phaeomonas</taxon>
    </lineage>
</organism>
<proteinExistence type="predicted"/>
<feature type="transmembrane region" description="Helical" evidence="1">
    <location>
        <begin position="27"/>
        <end position="48"/>
    </location>
</feature>
<protein>
    <submittedName>
        <fullName evidence="2">Uncharacterized protein</fullName>
    </submittedName>
</protein>
<dbReference type="AlphaFoldDB" id="A0A7S1UAK9"/>
<evidence type="ECO:0000313" key="2">
    <source>
        <dbReference type="EMBL" id="CAD9262189.1"/>
    </source>
</evidence>
<evidence type="ECO:0000256" key="1">
    <source>
        <dbReference type="SAM" id="Phobius"/>
    </source>
</evidence>
<name>A0A7S1UAK9_9STRA</name>
<gene>
    <name evidence="2" type="ORF">PPAR1163_LOCUS20570</name>
</gene>
<keyword evidence="1" id="KW-0812">Transmembrane</keyword>
<reference evidence="2" key="1">
    <citation type="submission" date="2021-01" db="EMBL/GenBank/DDBJ databases">
        <authorList>
            <person name="Corre E."/>
            <person name="Pelletier E."/>
            <person name="Niang G."/>
            <person name="Scheremetjew M."/>
            <person name="Finn R."/>
            <person name="Kale V."/>
            <person name="Holt S."/>
            <person name="Cochrane G."/>
            <person name="Meng A."/>
            <person name="Brown T."/>
            <person name="Cohen L."/>
        </authorList>
    </citation>
    <scope>NUCLEOTIDE SEQUENCE</scope>
    <source>
        <strain evidence="2">CCMP2877</strain>
    </source>
</reference>
<dbReference type="EMBL" id="HBGJ01032520">
    <property type="protein sequence ID" value="CAD9262189.1"/>
    <property type="molecule type" value="Transcribed_RNA"/>
</dbReference>
<accession>A0A7S1UAK9</accession>
<sequence length="112" mass="12812">MEWGYASAMQNIQEREVDAARYNEMGLISLALTVLNIICIYFSALAMFKFKEVAPIQHKSLFWDTDVTMNRKLKTLGKGFQDTKEGKELLRRMKRAMKHGGVSPKATPYPLP</sequence>
<keyword evidence="1" id="KW-0472">Membrane</keyword>
<keyword evidence="1" id="KW-1133">Transmembrane helix</keyword>